<protein>
    <submittedName>
        <fullName evidence="1">Uncharacterized protein</fullName>
    </submittedName>
</protein>
<reference evidence="1" key="1">
    <citation type="journal article" date="2020" name="Nature">
        <title>Giant virus diversity and host interactions through global metagenomics.</title>
        <authorList>
            <person name="Schulz F."/>
            <person name="Roux S."/>
            <person name="Paez-Espino D."/>
            <person name="Jungbluth S."/>
            <person name="Walsh D.A."/>
            <person name="Denef V.J."/>
            <person name="McMahon K.D."/>
            <person name="Konstantinidis K.T."/>
            <person name="Eloe-Fadrosh E.A."/>
            <person name="Kyrpides N.C."/>
            <person name="Woyke T."/>
        </authorList>
    </citation>
    <scope>NUCLEOTIDE SEQUENCE</scope>
    <source>
        <strain evidence="1">GVMAG-M-3300018868-6</strain>
    </source>
</reference>
<dbReference type="EMBL" id="MN739259">
    <property type="protein sequence ID" value="QHS95846.1"/>
    <property type="molecule type" value="Genomic_DNA"/>
</dbReference>
<proteinExistence type="predicted"/>
<accession>A0A6C0BUC2</accession>
<name>A0A6C0BUC2_9ZZZZ</name>
<sequence>MYSYKQMSLNINDILTGLPVTPRNFDTQFLYLLPWEIMEIIWYHLPITTKIRTKKKYYERFHYLIYKEIRQFDLYMLNIIQYKYKYLFEMVVSERYIEWRNNKEYYHISGIFDSYITNLLRMCDANKNPDFKHYIIHYKKEIAENKLKERETYKDYSFLHNIRNIWKEEEITQKNS</sequence>
<evidence type="ECO:0000313" key="1">
    <source>
        <dbReference type="EMBL" id="QHS95846.1"/>
    </source>
</evidence>
<organism evidence="1">
    <name type="scientific">viral metagenome</name>
    <dbReference type="NCBI Taxonomy" id="1070528"/>
    <lineage>
        <taxon>unclassified sequences</taxon>
        <taxon>metagenomes</taxon>
        <taxon>organismal metagenomes</taxon>
    </lineage>
</organism>
<dbReference type="AlphaFoldDB" id="A0A6C0BUC2"/>